<dbReference type="Proteomes" id="UP000321734">
    <property type="component" value="Unassembled WGS sequence"/>
</dbReference>
<dbReference type="EMBL" id="VORX01000005">
    <property type="protein sequence ID" value="TXE07336.1"/>
    <property type="molecule type" value="Genomic_DNA"/>
</dbReference>
<evidence type="ECO:0000313" key="2">
    <source>
        <dbReference type="Proteomes" id="UP000321734"/>
    </source>
</evidence>
<dbReference type="RefSeq" id="WP_146893409.1">
    <property type="nucleotide sequence ID" value="NZ_VORX01000005.1"/>
</dbReference>
<dbReference type="OrthoDB" id="1430565at2"/>
<comment type="caution">
    <text evidence="1">The sequence shown here is derived from an EMBL/GenBank/DDBJ whole genome shotgun (WGS) entry which is preliminary data.</text>
</comment>
<reference evidence="1 2" key="1">
    <citation type="submission" date="2019-08" db="EMBL/GenBank/DDBJ databases">
        <title>Genome sequence of Gelidibacter salicanalis IC162T.</title>
        <authorList>
            <person name="Bowman J.P."/>
        </authorList>
    </citation>
    <scope>NUCLEOTIDE SEQUENCE [LARGE SCALE GENOMIC DNA]</scope>
    <source>
        <strain evidence="1 2">IC162</strain>
    </source>
</reference>
<keyword evidence="2" id="KW-1185">Reference proteome</keyword>
<proteinExistence type="predicted"/>
<dbReference type="AlphaFoldDB" id="A0A5C7AEZ7"/>
<evidence type="ECO:0000313" key="1">
    <source>
        <dbReference type="EMBL" id="TXE07336.1"/>
    </source>
</evidence>
<sequence length="253" mass="30313">MFIDTPILHKLLIKNIMKLSLFAMVLINTSSFSQKRYEFDYMLEYEKTWYKDSMKTKHCPCREKDSITKKYYLTNSLKNSYTAVITEVDSSTYKMIFKDEKGFYSNVTMMKSDFYKAESIRIGCESVRVYENRFKYKTKNYSFFKLPDTVIHGASLKTYKLESLLRPNRIKKRHIATLYLIIENDTEFHLPVFEFSIAYEEWKKESHLPNGIFREKYLIDHRGQMEYKERLLNYKPFSTTIVIDGGCDFSEKY</sequence>
<protein>
    <submittedName>
        <fullName evidence="1">Uncharacterized protein</fullName>
    </submittedName>
</protein>
<accession>A0A5C7AEZ7</accession>
<name>A0A5C7AEZ7_9FLAO</name>
<organism evidence="1 2">
    <name type="scientific">Gelidibacter salicanalis</name>
    <dbReference type="NCBI Taxonomy" id="291193"/>
    <lineage>
        <taxon>Bacteria</taxon>
        <taxon>Pseudomonadati</taxon>
        <taxon>Bacteroidota</taxon>
        <taxon>Flavobacteriia</taxon>
        <taxon>Flavobacteriales</taxon>
        <taxon>Flavobacteriaceae</taxon>
        <taxon>Gelidibacter</taxon>
    </lineage>
</organism>
<gene>
    <name evidence="1" type="ORF">ES711_11235</name>
</gene>